<keyword evidence="3" id="KW-1185">Reference proteome</keyword>
<proteinExistence type="predicted"/>
<evidence type="ECO:0000256" key="1">
    <source>
        <dbReference type="SAM" id="Phobius"/>
    </source>
</evidence>
<accession>A0A3N4J2M2</accession>
<keyword evidence="1" id="KW-0812">Transmembrane</keyword>
<name>A0A3N4J2M2_9PEZI</name>
<dbReference type="Proteomes" id="UP000276215">
    <property type="component" value="Unassembled WGS sequence"/>
</dbReference>
<organism evidence="2 3">
    <name type="scientific">Choiromyces venosus 120613-1</name>
    <dbReference type="NCBI Taxonomy" id="1336337"/>
    <lineage>
        <taxon>Eukaryota</taxon>
        <taxon>Fungi</taxon>
        <taxon>Dikarya</taxon>
        <taxon>Ascomycota</taxon>
        <taxon>Pezizomycotina</taxon>
        <taxon>Pezizomycetes</taxon>
        <taxon>Pezizales</taxon>
        <taxon>Tuberaceae</taxon>
        <taxon>Choiromyces</taxon>
    </lineage>
</organism>
<reference evidence="2 3" key="1">
    <citation type="journal article" date="2018" name="Nat. Ecol. Evol.">
        <title>Pezizomycetes genomes reveal the molecular basis of ectomycorrhizal truffle lifestyle.</title>
        <authorList>
            <person name="Murat C."/>
            <person name="Payen T."/>
            <person name="Noel B."/>
            <person name="Kuo A."/>
            <person name="Morin E."/>
            <person name="Chen J."/>
            <person name="Kohler A."/>
            <person name="Krizsan K."/>
            <person name="Balestrini R."/>
            <person name="Da Silva C."/>
            <person name="Montanini B."/>
            <person name="Hainaut M."/>
            <person name="Levati E."/>
            <person name="Barry K.W."/>
            <person name="Belfiori B."/>
            <person name="Cichocki N."/>
            <person name="Clum A."/>
            <person name="Dockter R.B."/>
            <person name="Fauchery L."/>
            <person name="Guy J."/>
            <person name="Iotti M."/>
            <person name="Le Tacon F."/>
            <person name="Lindquist E.A."/>
            <person name="Lipzen A."/>
            <person name="Malagnac F."/>
            <person name="Mello A."/>
            <person name="Molinier V."/>
            <person name="Miyauchi S."/>
            <person name="Poulain J."/>
            <person name="Riccioni C."/>
            <person name="Rubini A."/>
            <person name="Sitrit Y."/>
            <person name="Splivallo R."/>
            <person name="Traeger S."/>
            <person name="Wang M."/>
            <person name="Zifcakova L."/>
            <person name="Wipf D."/>
            <person name="Zambonelli A."/>
            <person name="Paolocci F."/>
            <person name="Nowrousian M."/>
            <person name="Ottonello S."/>
            <person name="Baldrian P."/>
            <person name="Spatafora J.W."/>
            <person name="Henrissat B."/>
            <person name="Nagy L.G."/>
            <person name="Aury J.M."/>
            <person name="Wincker P."/>
            <person name="Grigoriev I.V."/>
            <person name="Bonfante P."/>
            <person name="Martin F.M."/>
        </authorList>
    </citation>
    <scope>NUCLEOTIDE SEQUENCE [LARGE SCALE GENOMIC DNA]</scope>
    <source>
        <strain evidence="2 3">120613-1</strain>
    </source>
</reference>
<feature type="non-terminal residue" evidence="2">
    <location>
        <position position="61"/>
    </location>
</feature>
<sequence length="61" mass="7062">MANYWGLNSFKSRLRLGLLPIGGYYMVTTLLGNILVCINSTNQVPEKYYLLHLCVEDYLYI</sequence>
<evidence type="ECO:0000313" key="3">
    <source>
        <dbReference type="Proteomes" id="UP000276215"/>
    </source>
</evidence>
<gene>
    <name evidence="2" type="ORF">L873DRAFT_1859876</name>
</gene>
<keyword evidence="1" id="KW-1133">Transmembrane helix</keyword>
<keyword evidence="1" id="KW-0472">Membrane</keyword>
<evidence type="ECO:0000313" key="2">
    <source>
        <dbReference type="EMBL" id="RPA92592.1"/>
    </source>
</evidence>
<dbReference type="AlphaFoldDB" id="A0A3N4J2M2"/>
<protein>
    <submittedName>
        <fullName evidence="2">Uncharacterized protein</fullName>
    </submittedName>
</protein>
<feature type="transmembrane region" description="Helical" evidence="1">
    <location>
        <begin position="21"/>
        <end position="41"/>
    </location>
</feature>
<dbReference type="EMBL" id="ML120469">
    <property type="protein sequence ID" value="RPA92592.1"/>
    <property type="molecule type" value="Genomic_DNA"/>
</dbReference>